<dbReference type="GO" id="GO:0016874">
    <property type="term" value="F:ligase activity"/>
    <property type="evidence" value="ECO:0007669"/>
    <property type="project" value="UniProtKB-KW"/>
</dbReference>
<keyword evidence="1 2" id="KW-0378">Hydrolase</keyword>
<dbReference type="Pfam" id="PF02834">
    <property type="entry name" value="LigT_PEase"/>
    <property type="match status" value="2"/>
</dbReference>
<dbReference type="PANTHER" id="PTHR35561:SF1">
    <property type="entry name" value="RNA 2',3'-CYCLIC PHOSPHODIESTERASE"/>
    <property type="match status" value="1"/>
</dbReference>
<dbReference type="HOGENOM" id="CLU_081251_3_2_2"/>
<evidence type="ECO:0000313" key="4">
    <source>
        <dbReference type="EMBL" id="ABL87749.1"/>
    </source>
</evidence>
<accession>A1RS17</accession>
<feature type="active site" description="Proton acceptor" evidence="2">
    <location>
        <position position="129"/>
    </location>
</feature>
<dbReference type="HAMAP" id="MF_01940">
    <property type="entry name" value="RNA_CPDase"/>
    <property type="match status" value="1"/>
</dbReference>
<evidence type="ECO:0000256" key="1">
    <source>
        <dbReference type="ARBA" id="ARBA00022801"/>
    </source>
</evidence>
<dbReference type="OrthoDB" id="44091at2157"/>
<protein>
    <recommendedName>
        <fullName evidence="2">RNA 2',3'-cyclic phosphodiesterase</fullName>
        <shortName evidence="2">RNA 2',3'-CPDase</shortName>
        <ecNumber evidence="2">3.1.4.58</ecNumber>
    </recommendedName>
</protein>
<evidence type="ECO:0000313" key="5">
    <source>
        <dbReference type="Proteomes" id="UP000002595"/>
    </source>
</evidence>
<comment type="similarity">
    <text evidence="2">Belongs to the 2H phosphoesterase superfamily. ThpR family.</text>
</comment>
<dbReference type="Gene3D" id="3.90.1140.10">
    <property type="entry name" value="Cyclic phosphodiesterase"/>
    <property type="match status" value="1"/>
</dbReference>
<dbReference type="GO" id="GO:0008664">
    <property type="term" value="F:RNA 2',3'-cyclic 3'-phosphodiesterase activity"/>
    <property type="evidence" value="ECO:0007669"/>
    <property type="project" value="UniProtKB-EC"/>
</dbReference>
<dbReference type="AlphaFoldDB" id="A1RS17"/>
<keyword evidence="5" id="KW-1185">Reference proteome</keyword>
<feature type="short sequence motif" description="HXTX 1" evidence="2">
    <location>
        <begin position="44"/>
        <end position="47"/>
    </location>
</feature>
<dbReference type="STRING" id="384616.Pisl_0571"/>
<feature type="domain" description="Phosphoesterase HXTX" evidence="3">
    <location>
        <begin position="100"/>
        <end position="178"/>
    </location>
</feature>
<dbReference type="EMBL" id="CP000504">
    <property type="protein sequence ID" value="ABL87749.1"/>
    <property type="molecule type" value="Genomic_DNA"/>
</dbReference>
<comment type="function">
    <text evidence="2">Hydrolyzes RNA 2',3'-cyclic phosphodiester to an RNA 2'-phosphomonoester.</text>
</comment>
<comment type="catalytic activity">
    <reaction evidence="2">
        <text>a 3'-end 2',3'-cyclophospho-ribonucleotide-RNA + H2O = a 3'-end 2'-phospho-ribonucleotide-RNA + H(+)</text>
        <dbReference type="Rhea" id="RHEA:11828"/>
        <dbReference type="Rhea" id="RHEA-COMP:10464"/>
        <dbReference type="Rhea" id="RHEA-COMP:17353"/>
        <dbReference type="ChEBI" id="CHEBI:15377"/>
        <dbReference type="ChEBI" id="CHEBI:15378"/>
        <dbReference type="ChEBI" id="CHEBI:83064"/>
        <dbReference type="ChEBI" id="CHEBI:173113"/>
        <dbReference type="EC" id="3.1.4.58"/>
    </reaction>
</comment>
<dbReference type="InterPro" id="IPR009097">
    <property type="entry name" value="Cyclic_Pdiesterase"/>
</dbReference>
<dbReference type="InterPro" id="IPR004175">
    <property type="entry name" value="RNA_CPDase"/>
</dbReference>
<dbReference type="EC" id="3.1.4.58" evidence="2"/>
<feature type="domain" description="Phosphoesterase HXTX" evidence="3">
    <location>
        <begin position="13"/>
        <end position="93"/>
    </location>
</feature>
<name>A1RS17_PYRIL</name>
<reference evidence="4" key="1">
    <citation type="submission" date="2006-12" db="EMBL/GenBank/DDBJ databases">
        <title>Complete sequence of Pyrobaculum islandicum DSM 4184.</title>
        <authorList>
            <person name="Copeland A."/>
            <person name="Lucas S."/>
            <person name="Lapidus A."/>
            <person name="Barry K."/>
            <person name="Detter J.C."/>
            <person name="Glavina del Rio T."/>
            <person name="Dalin E."/>
            <person name="Tice H."/>
            <person name="Pitluck S."/>
            <person name="Meincke L."/>
            <person name="Brettin T."/>
            <person name="Bruce D."/>
            <person name="Han C."/>
            <person name="Tapia R."/>
            <person name="Gilna P."/>
            <person name="Schmutz J."/>
            <person name="Larimer F."/>
            <person name="Land M."/>
            <person name="Hauser L."/>
            <person name="Kyrpides N."/>
            <person name="Mikhailova N."/>
            <person name="Cozen A.E."/>
            <person name="Fitz-Gibbon S.T."/>
            <person name="House C.H."/>
            <person name="Saltikov C."/>
            <person name="Lowe T."/>
            <person name="Richardson P."/>
        </authorList>
    </citation>
    <scope>NUCLEOTIDE SEQUENCE [LARGE SCALE GENOMIC DNA]</scope>
    <source>
        <strain evidence="4">DSM 4184</strain>
    </source>
</reference>
<dbReference type="PANTHER" id="PTHR35561">
    <property type="entry name" value="RNA 2',3'-CYCLIC PHOSPHODIESTERASE"/>
    <property type="match status" value="1"/>
</dbReference>
<gene>
    <name evidence="4" type="ordered locus">Pisl_0571</name>
</gene>
<dbReference type="InterPro" id="IPR014051">
    <property type="entry name" value="Phosphoesterase_HXTX"/>
</dbReference>
<evidence type="ECO:0000259" key="3">
    <source>
        <dbReference type="Pfam" id="PF02834"/>
    </source>
</evidence>
<dbReference type="eggNOG" id="arCOG01736">
    <property type="taxonomic scope" value="Archaea"/>
</dbReference>
<dbReference type="Proteomes" id="UP000002595">
    <property type="component" value="Chromosome"/>
</dbReference>
<evidence type="ECO:0000256" key="2">
    <source>
        <dbReference type="HAMAP-Rule" id="MF_01940"/>
    </source>
</evidence>
<dbReference type="SUPFAM" id="SSF55144">
    <property type="entry name" value="LigT-like"/>
    <property type="match status" value="1"/>
</dbReference>
<dbReference type="NCBIfam" id="TIGR02258">
    <property type="entry name" value="2_5_ligase"/>
    <property type="match status" value="1"/>
</dbReference>
<dbReference type="GeneID" id="4616287"/>
<dbReference type="GO" id="GO:0004113">
    <property type="term" value="F:2',3'-cyclic-nucleotide 3'-phosphodiesterase activity"/>
    <property type="evidence" value="ECO:0007669"/>
    <property type="project" value="InterPro"/>
</dbReference>
<feature type="short sequence motif" description="HXTX 2" evidence="2">
    <location>
        <begin position="129"/>
        <end position="132"/>
    </location>
</feature>
<dbReference type="KEGG" id="pis:Pisl_0571"/>
<sequence>MTLVRAFVAIDVENPEIVKKVEEIQREVLRLGLDIKLVEKENLHLTLRFLGEIPQSRVNDIVKSLTTIRFSKFKIALSGLGVFPDLAKPRVLWIGVSKGLENLVNLANIVRNLVDKYAEHREDREFSPHLTIGRIKSGRNIDKLREVIERYREAEFGVIEVDKVKLKKSVLTPRGPIYSDLFVQYLT</sequence>
<dbReference type="RefSeq" id="WP_011762325.1">
    <property type="nucleotide sequence ID" value="NC_008701.1"/>
</dbReference>
<keyword evidence="4" id="KW-0436">Ligase</keyword>
<feature type="active site" description="Proton donor" evidence="2">
    <location>
        <position position="44"/>
    </location>
</feature>
<organism evidence="4 5">
    <name type="scientific">Pyrobaculum islandicum (strain DSM 4184 / JCM 9189 / GEO3)</name>
    <dbReference type="NCBI Taxonomy" id="384616"/>
    <lineage>
        <taxon>Archaea</taxon>
        <taxon>Thermoproteota</taxon>
        <taxon>Thermoprotei</taxon>
        <taxon>Thermoproteales</taxon>
        <taxon>Thermoproteaceae</taxon>
        <taxon>Pyrobaculum</taxon>
    </lineage>
</organism>
<proteinExistence type="inferred from homology"/>